<comment type="subcellular location">
    <subcellularLocation>
        <location evidence="2">Cytoplasm</location>
    </subcellularLocation>
</comment>
<evidence type="ECO:0000256" key="8">
    <source>
        <dbReference type="ARBA" id="ARBA00022741"/>
    </source>
</evidence>
<evidence type="ECO:0000256" key="1">
    <source>
        <dbReference type="ARBA" id="ARBA00002074"/>
    </source>
</evidence>
<dbReference type="Gene3D" id="3.40.50.300">
    <property type="entry name" value="P-loop containing nucleotide triphosphate hydrolases"/>
    <property type="match status" value="1"/>
</dbReference>
<dbReference type="GO" id="GO:0043531">
    <property type="term" value="F:ADP binding"/>
    <property type="evidence" value="ECO:0007669"/>
    <property type="project" value="InterPro"/>
</dbReference>
<dbReference type="Gene3D" id="3.80.10.10">
    <property type="entry name" value="Ribonuclease Inhibitor"/>
    <property type="match status" value="1"/>
</dbReference>
<keyword evidence="5" id="KW-0433">Leucine-rich repeat</keyword>
<sequence>MAVAAYASLRSLMQVLDNVQHPFRRRQLRLDTDRVQSLQEKLQFLVDFLELHSQRMSQEMVDLAGQIVAAADEAEDVIDAHVVDQLREGSEDGNYHLAVISSFCQDIDKVTEKIDSITKELMMIEEEWGNAHEQKPVVSNLPASSTTLPSSGKNTMIGFDEHLLRVMDELTRDESNLQILPLVGMGGSGKTTLAINIFDHPYVVHHFDKRIWFTISQEYTVYDILLRLLNDEADQEVSEAKLGEQLYKSLFGKRYLIVMDDVWSVEAWDALKLFFPNNRNGSRVMITTRLADVADSLGSQKPYLMDFLDEDKSWILFCQKAFKQELCPYSELEEIGKDIAKACRGLPLAIVVIGGLLANSNMEPEYWKYVAKNVSSFANSEDNKHCLKILSLSYNSLPIHLKPCFFYMRVFREDDEIEVFKLTKLWICEGFLKPVIGKTLEEVAKEYLKNLVERNLILIRKWTGRRKFKVCGIHDLLRDLCLKEADKEHFICTPKIQQICDYGGKQNVCFLCNHPVSQQGTVDACESGLVCEACKSMYPHLVRVRWVKVFCSDAYGEFLQHTKLGYVDLELYLSRDNPRHQLEFISSFTIHLLWNLQILFINLGTDLHPTIVPSKIWEMPQLRHIIIRSGMLLDPKETEDPIILENLQTLSFLYDFKCTKDVLQRIPNLRKLKICYFKNVEDWSSYCLFNIVHLHKLESLFVIARDLQVKDIAFPTSLKKLFLCECKIPWEDMTIIGSLPNLEVLILYHDAFKGSEWNPDEGQFPRLKVLSITDSKLACWRAENIHFPNLESLSLQNMPALEEIPFSIGDIATLCLIRVYECQNSVVDSAKQILEEQRSNGNEDLQVLFDFSYA</sequence>
<evidence type="ECO:0000256" key="9">
    <source>
        <dbReference type="ARBA" id="ARBA00022821"/>
    </source>
</evidence>
<dbReference type="AlphaFoldDB" id="A0AAW2NG78"/>
<dbReference type="FunFam" id="3.40.50.300:FF:001091">
    <property type="entry name" value="Probable disease resistance protein At1g61300"/>
    <property type="match status" value="1"/>
</dbReference>
<evidence type="ECO:0000259" key="12">
    <source>
        <dbReference type="Pfam" id="PF23559"/>
    </source>
</evidence>
<evidence type="ECO:0000256" key="6">
    <source>
        <dbReference type="ARBA" id="ARBA00022667"/>
    </source>
</evidence>
<dbReference type="GO" id="GO:0005737">
    <property type="term" value="C:cytoplasm"/>
    <property type="evidence" value="ECO:0007669"/>
    <property type="project" value="UniProtKB-SubCell"/>
</dbReference>
<gene>
    <name evidence="13" type="ORF">Scaly_1810700</name>
</gene>
<feature type="domain" description="NB-ARC" evidence="11">
    <location>
        <begin position="161"/>
        <end position="326"/>
    </location>
</feature>
<evidence type="ECO:0000259" key="11">
    <source>
        <dbReference type="Pfam" id="PF00931"/>
    </source>
</evidence>
<evidence type="ECO:0000256" key="2">
    <source>
        <dbReference type="ARBA" id="ARBA00004496"/>
    </source>
</evidence>
<evidence type="ECO:0000256" key="4">
    <source>
        <dbReference type="ARBA" id="ARBA00022490"/>
    </source>
</evidence>
<dbReference type="SUPFAM" id="SSF52540">
    <property type="entry name" value="P-loop containing nucleoside triphosphate hydrolases"/>
    <property type="match status" value="1"/>
</dbReference>
<feature type="domain" description="Disease resistance protein winged helix" evidence="12">
    <location>
        <begin position="410"/>
        <end position="481"/>
    </location>
</feature>
<dbReference type="FunFam" id="1.10.10.10:FF:000322">
    <property type="entry name" value="Probable disease resistance protein At1g63360"/>
    <property type="match status" value="1"/>
</dbReference>
<keyword evidence="9" id="KW-0611">Plant defense</keyword>
<dbReference type="GO" id="GO:0051607">
    <property type="term" value="P:defense response to virus"/>
    <property type="evidence" value="ECO:0007669"/>
    <property type="project" value="UniProtKB-ARBA"/>
</dbReference>
<dbReference type="InterPro" id="IPR032675">
    <property type="entry name" value="LRR_dom_sf"/>
</dbReference>
<dbReference type="InterPro" id="IPR044974">
    <property type="entry name" value="Disease_R_plants"/>
</dbReference>
<dbReference type="Gene3D" id="1.10.8.430">
    <property type="entry name" value="Helical domain of apoptotic protease-activating factors"/>
    <property type="match status" value="1"/>
</dbReference>
<dbReference type="GO" id="GO:0005524">
    <property type="term" value="F:ATP binding"/>
    <property type="evidence" value="ECO:0007669"/>
    <property type="project" value="UniProtKB-KW"/>
</dbReference>
<dbReference type="InterPro" id="IPR042197">
    <property type="entry name" value="Apaf_helical"/>
</dbReference>
<dbReference type="InterPro" id="IPR036388">
    <property type="entry name" value="WH-like_DNA-bd_sf"/>
</dbReference>
<dbReference type="Pfam" id="PF23559">
    <property type="entry name" value="WHD_DRP"/>
    <property type="match status" value="1"/>
</dbReference>
<comment type="function">
    <text evidence="1">Confers resistance to late blight (Phytophthora infestans) races carrying the avirulence gene Avr1. Resistance proteins guard the plant against pathogens that contain an appropriate avirulence protein via an indirect interaction with this avirulence protein. That triggers a defense system including the hypersensitive response, which restricts the pathogen growth.</text>
</comment>
<dbReference type="PRINTS" id="PR00364">
    <property type="entry name" value="DISEASERSIST"/>
</dbReference>
<dbReference type="InterPro" id="IPR058922">
    <property type="entry name" value="WHD_DRP"/>
</dbReference>
<evidence type="ECO:0000256" key="3">
    <source>
        <dbReference type="ARBA" id="ARBA00008894"/>
    </source>
</evidence>
<dbReference type="Gene3D" id="1.20.5.4130">
    <property type="match status" value="1"/>
</dbReference>
<evidence type="ECO:0000313" key="13">
    <source>
        <dbReference type="EMBL" id="KAL0341481.1"/>
    </source>
</evidence>
<accession>A0AAW2NG78</accession>
<reference evidence="13" key="2">
    <citation type="journal article" date="2024" name="Plant">
        <title>Genomic evolution and insights into agronomic trait innovations of Sesamum species.</title>
        <authorList>
            <person name="Miao H."/>
            <person name="Wang L."/>
            <person name="Qu L."/>
            <person name="Liu H."/>
            <person name="Sun Y."/>
            <person name="Le M."/>
            <person name="Wang Q."/>
            <person name="Wei S."/>
            <person name="Zheng Y."/>
            <person name="Lin W."/>
            <person name="Duan Y."/>
            <person name="Cao H."/>
            <person name="Xiong S."/>
            <person name="Wang X."/>
            <person name="Wei L."/>
            <person name="Li C."/>
            <person name="Ma Q."/>
            <person name="Ju M."/>
            <person name="Zhao R."/>
            <person name="Li G."/>
            <person name="Mu C."/>
            <person name="Tian Q."/>
            <person name="Mei H."/>
            <person name="Zhang T."/>
            <person name="Gao T."/>
            <person name="Zhang H."/>
        </authorList>
    </citation>
    <scope>NUCLEOTIDE SEQUENCE</scope>
    <source>
        <strain evidence="13">KEN8</strain>
    </source>
</reference>
<name>A0AAW2NG78_9LAMI</name>
<evidence type="ECO:0000256" key="7">
    <source>
        <dbReference type="ARBA" id="ARBA00022737"/>
    </source>
</evidence>
<protein>
    <submittedName>
        <fullName evidence="13">Disease resistance protein RPP13</fullName>
    </submittedName>
</protein>
<keyword evidence="10" id="KW-0067">ATP-binding</keyword>
<dbReference type="InterPro" id="IPR002182">
    <property type="entry name" value="NB-ARC"/>
</dbReference>
<keyword evidence="4" id="KW-0963">Cytoplasm</keyword>
<keyword evidence="7" id="KW-0677">Repeat</keyword>
<proteinExistence type="inferred from homology"/>
<dbReference type="PANTHER" id="PTHR23155:SF1152">
    <property type="entry name" value="AAA+ ATPASE DOMAIN-CONTAINING PROTEIN"/>
    <property type="match status" value="1"/>
</dbReference>
<evidence type="ECO:0000256" key="5">
    <source>
        <dbReference type="ARBA" id="ARBA00022614"/>
    </source>
</evidence>
<dbReference type="InterPro" id="IPR027417">
    <property type="entry name" value="P-loop_NTPase"/>
</dbReference>
<dbReference type="EMBL" id="JACGWM010000011">
    <property type="protein sequence ID" value="KAL0341481.1"/>
    <property type="molecule type" value="Genomic_DNA"/>
</dbReference>
<reference evidence="13" key="1">
    <citation type="submission" date="2020-06" db="EMBL/GenBank/DDBJ databases">
        <authorList>
            <person name="Li T."/>
            <person name="Hu X."/>
            <person name="Zhang T."/>
            <person name="Song X."/>
            <person name="Zhang H."/>
            <person name="Dai N."/>
            <person name="Sheng W."/>
            <person name="Hou X."/>
            <person name="Wei L."/>
        </authorList>
    </citation>
    <scope>NUCLEOTIDE SEQUENCE</scope>
    <source>
        <strain evidence="13">KEN8</strain>
        <tissue evidence="13">Leaf</tissue>
    </source>
</reference>
<comment type="caution">
    <text evidence="13">The sequence shown here is derived from an EMBL/GenBank/DDBJ whole genome shotgun (WGS) entry which is preliminary data.</text>
</comment>
<dbReference type="Pfam" id="PF00931">
    <property type="entry name" value="NB-ARC"/>
    <property type="match status" value="1"/>
</dbReference>
<evidence type="ECO:0000256" key="10">
    <source>
        <dbReference type="ARBA" id="ARBA00022840"/>
    </source>
</evidence>
<organism evidence="13">
    <name type="scientific">Sesamum calycinum</name>
    <dbReference type="NCBI Taxonomy" id="2727403"/>
    <lineage>
        <taxon>Eukaryota</taxon>
        <taxon>Viridiplantae</taxon>
        <taxon>Streptophyta</taxon>
        <taxon>Embryophyta</taxon>
        <taxon>Tracheophyta</taxon>
        <taxon>Spermatophyta</taxon>
        <taxon>Magnoliopsida</taxon>
        <taxon>eudicotyledons</taxon>
        <taxon>Gunneridae</taxon>
        <taxon>Pentapetalae</taxon>
        <taxon>asterids</taxon>
        <taxon>lamiids</taxon>
        <taxon>Lamiales</taxon>
        <taxon>Pedaliaceae</taxon>
        <taxon>Sesamum</taxon>
    </lineage>
</organism>
<dbReference type="SUPFAM" id="SSF52058">
    <property type="entry name" value="L domain-like"/>
    <property type="match status" value="1"/>
</dbReference>
<keyword evidence="8" id="KW-0547">Nucleotide-binding</keyword>
<keyword evidence="6" id="KW-0381">Hypersensitive response</keyword>
<dbReference type="PANTHER" id="PTHR23155">
    <property type="entry name" value="DISEASE RESISTANCE PROTEIN RP"/>
    <property type="match status" value="1"/>
</dbReference>
<comment type="similarity">
    <text evidence="3">Belongs to the disease resistance NB-LRR family.</text>
</comment>
<dbReference type="GO" id="GO:0009626">
    <property type="term" value="P:plant-type hypersensitive response"/>
    <property type="evidence" value="ECO:0007669"/>
    <property type="project" value="UniProtKB-KW"/>
</dbReference>
<dbReference type="FunFam" id="1.10.8.430:FF:000003">
    <property type="entry name" value="Probable disease resistance protein At5g66910"/>
    <property type="match status" value="1"/>
</dbReference>
<dbReference type="Gene3D" id="1.10.10.10">
    <property type="entry name" value="Winged helix-like DNA-binding domain superfamily/Winged helix DNA-binding domain"/>
    <property type="match status" value="1"/>
</dbReference>